<dbReference type="Pfam" id="PF00005">
    <property type="entry name" value="ABC_tran"/>
    <property type="match status" value="1"/>
</dbReference>
<dbReference type="InterPro" id="IPR003439">
    <property type="entry name" value="ABC_transporter-like_ATP-bd"/>
</dbReference>
<evidence type="ECO:0000256" key="3">
    <source>
        <dbReference type="ARBA" id="ARBA00022741"/>
    </source>
</evidence>
<dbReference type="PROSITE" id="PS00211">
    <property type="entry name" value="ABC_TRANSPORTER_1"/>
    <property type="match status" value="1"/>
</dbReference>
<dbReference type="Gene3D" id="3.40.50.300">
    <property type="entry name" value="P-loop containing nucleotide triphosphate hydrolases"/>
    <property type="match status" value="1"/>
</dbReference>
<dbReference type="GO" id="GO:0005524">
    <property type="term" value="F:ATP binding"/>
    <property type="evidence" value="ECO:0007669"/>
    <property type="project" value="UniProtKB-KW"/>
</dbReference>
<evidence type="ECO:0000256" key="4">
    <source>
        <dbReference type="ARBA" id="ARBA00022840"/>
    </source>
</evidence>
<evidence type="ECO:0000256" key="1">
    <source>
        <dbReference type="ARBA" id="ARBA00005417"/>
    </source>
</evidence>
<protein>
    <submittedName>
        <fullName evidence="7">ABC transporter ATP-binding protein</fullName>
    </submittedName>
</protein>
<dbReference type="InterPro" id="IPR017871">
    <property type="entry name" value="ABC_transporter-like_CS"/>
</dbReference>
<gene>
    <name evidence="7" type="ORF">M6D93_11620</name>
</gene>
<sequence length="249" mass="26675">MITIEGLWAGYGGIDILRGMDLHVEEAGITCIVGPNGAGKSTVLKAMSGILKPRRGRITVGGVDITGRPPEAILREGVVQVPQRHGLFSRLTVRQNVLMGAYVIRRRRKHIEARYDELATLFPPLAERPDVAAGALSGGQRRMVEFARAMMLEPRVVLLDEPTLGLDPRSLAVIRESTLAMNRGGATVLMVEQNVRFGLSLAHEATVMSAGTVALAGTAEEIGSHPALMDLFFGAATTSSGTLSRPRTD</sequence>
<keyword evidence="4 7" id="KW-0067">ATP-binding</keyword>
<dbReference type="InterPro" id="IPR052156">
    <property type="entry name" value="BCAA_Transport_ATP-bd_LivF"/>
</dbReference>
<reference evidence="7" key="1">
    <citation type="journal article" date="2018" name="Int. J. Syst. Evol. Microbiol.">
        <title>Jatrophihabitans telluris sp. nov., isolated from sediment soil of lava forest wetlands and the emended description of the genus Jatrophihabitans.</title>
        <authorList>
            <person name="Lee K.C."/>
            <person name="Suh M.K."/>
            <person name="Eom M.K."/>
            <person name="Kim K.K."/>
            <person name="Kim J.S."/>
            <person name="Kim D.S."/>
            <person name="Ko S.H."/>
            <person name="Shin Y.K."/>
            <person name="Lee J.S."/>
        </authorList>
    </citation>
    <scope>NUCLEOTIDE SEQUENCE</scope>
    <source>
        <strain evidence="7">N237</strain>
    </source>
</reference>
<keyword evidence="3" id="KW-0547">Nucleotide-binding</keyword>
<dbReference type="RefSeq" id="WP_249769365.1">
    <property type="nucleotide sequence ID" value="NZ_CP097332.1"/>
</dbReference>
<keyword evidence="2" id="KW-0813">Transport</keyword>
<accession>A0ABY4QUJ1</accession>
<dbReference type="SUPFAM" id="SSF52540">
    <property type="entry name" value="P-loop containing nucleoside triphosphate hydrolases"/>
    <property type="match status" value="1"/>
</dbReference>
<keyword evidence="5" id="KW-0029">Amino-acid transport</keyword>
<proteinExistence type="inferred from homology"/>
<reference evidence="7" key="2">
    <citation type="submission" date="2022-05" db="EMBL/GenBank/DDBJ databases">
        <authorList>
            <person name="Kim J.-S."/>
            <person name="Lee K."/>
            <person name="Suh M."/>
            <person name="Eom M."/>
            <person name="Kim J.-S."/>
            <person name="Kim D.-S."/>
            <person name="Ko S.-H."/>
            <person name="Shin Y."/>
            <person name="Lee J.-S."/>
        </authorList>
    </citation>
    <scope>NUCLEOTIDE SEQUENCE</scope>
    <source>
        <strain evidence="7">N237</strain>
    </source>
</reference>
<dbReference type="PANTHER" id="PTHR43820:SF4">
    <property type="entry name" value="HIGH-AFFINITY BRANCHED-CHAIN AMINO ACID TRANSPORT ATP-BINDING PROTEIN LIVF"/>
    <property type="match status" value="1"/>
</dbReference>
<dbReference type="CDD" id="cd03224">
    <property type="entry name" value="ABC_TM1139_LivF_branched"/>
    <property type="match status" value="1"/>
</dbReference>
<evidence type="ECO:0000313" key="7">
    <source>
        <dbReference type="EMBL" id="UQX86954.1"/>
    </source>
</evidence>
<dbReference type="PANTHER" id="PTHR43820">
    <property type="entry name" value="HIGH-AFFINITY BRANCHED-CHAIN AMINO ACID TRANSPORT ATP-BINDING PROTEIN LIVF"/>
    <property type="match status" value="1"/>
</dbReference>
<dbReference type="InterPro" id="IPR003593">
    <property type="entry name" value="AAA+_ATPase"/>
</dbReference>
<dbReference type="EMBL" id="CP097332">
    <property type="protein sequence ID" value="UQX86954.1"/>
    <property type="molecule type" value="Genomic_DNA"/>
</dbReference>
<evidence type="ECO:0000313" key="8">
    <source>
        <dbReference type="Proteomes" id="UP001056336"/>
    </source>
</evidence>
<dbReference type="Proteomes" id="UP001056336">
    <property type="component" value="Chromosome"/>
</dbReference>
<dbReference type="PROSITE" id="PS50893">
    <property type="entry name" value="ABC_TRANSPORTER_2"/>
    <property type="match status" value="1"/>
</dbReference>
<dbReference type="SMART" id="SM00382">
    <property type="entry name" value="AAA"/>
    <property type="match status" value="1"/>
</dbReference>
<feature type="domain" description="ABC transporter" evidence="6">
    <location>
        <begin position="2"/>
        <end position="235"/>
    </location>
</feature>
<evidence type="ECO:0000256" key="2">
    <source>
        <dbReference type="ARBA" id="ARBA00022448"/>
    </source>
</evidence>
<evidence type="ECO:0000256" key="5">
    <source>
        <dbReference type="ARBA" id="ARBA00022970"/>
    </source>
</evidence>
<evidence type="ECO:0000259" key="6">
    <source>
        <dbReference type="PROSITE" id="PS50893"/>
    </source>
</evidence>
<keyword evidence="8" id="KW-1185">Reference proteome</keyword>
<dbReference type="InterPro" id="IPR027417">
    <property type="entry name" value="P-loop_NTPase"/>
</dbReference>
<comment type="similarity">
    <text evidence="1">Belongs to the ABC transporter superfamily.</text>
</comment>
<name>A0ABY4QUJ1_9ACTN</name>
<organism evidence="7 8">
    <name type="scientific">Jatrophihabitans telluris</name>
    <dbReference type="NCBI Taxonomy" id="2038343"/>
    <lineage>
        <taxon>Bacteria</taxon>
        <taxon>Bacillati</taxon>
        <taxon>Actinomycetota</taxon>
        <taxon>Actinomycetes</taxon>
        <taxon>Jatrophihabitantales</taxon>
        <taxon>Jatrophihabitantaceae</taxon>
        <taxon>Jatrophihabitans</taxon>
    </lineage>
</organism>